<evidence type="ECO:0000313" key="3">
    <source>
        <dbReference type="Proteomes" id="UP000053477"/>
    </source>
</evidence>
<dbReference type="Proteomes" id="UP000053477">
    <property type="component" value="Unassembled WGS sequence"/>
</dbReference>
<feature type="compositionally biased region" description="Low complexity" evidence="1">
    <location>
        <begin position="309"/>
        <end position="333"/>
    </location>
</feature>
<gene>
    <name evidence="2" type="ORF">SCHPADRAFT_13560</name>
</gene>
<proteinExistence type="predicted"/>
<evidence type="ECO:0000313" key="2">
    <source>
        <dbReference type="EMBL" id="KLO20606.1"/>
    </source>
</evidence>
<evidence type="ECO:0000256" key="1">
    <source>
        <dbReference type="SAM" id="MobiDB-lite"/>
    </source>
</evidence>
<organism evidence="2 3">
    <name type="scientific">Schizopora paradoxa</name>
    <dbReference type="NCBI Taxonomy" id="27342"/>
    <lineage>
        <taxon>Eukaryota</taxon>
        <taxon>Fungi</taxon>
        <taxon>Dikarya</taxon>
        <taxon>Basidiomycota</taxon>
        <taxon>Agaricomycotina</taxon>
        <taxon>Agaricomycetes</taxon>
        <taxon>Hymenochaetales</taxon>
        <taxon>Schizoporaceae</taxon>
        <taxon>Schizopora</taxon>
    </lineage>
</organism>
<feature type="region of interest" description="Disordered" evidence="1">
    <location>
        <begin position="308"/>
        <end position="334"/>
    </location>
</feature>
<keyword evidence="3" id="KW-1185">Reference proteome</keyword>
<dbReference type="InParanoid" id="A0A0H2SU06"/>
<dbReference type="EMBL" id="KQ085882">
    <property type="protein sequence ID" value="KLO20606.1"/>
    <property type="molecule type" value="Genomic_DNA"/>
</dbReference>
<sequence length="451" mass="50404">MPSSDGHIYFTFQECHESSNTKARGMSLMHNRSSVPSRSAAFALFLPFAAYFARRSTRHSYAMDDYRSSSLYRGDSSYAPSSSAYFNPSISPAPSSALDIDGRVVFKRQRVREDSPERSQDIRDWVRGVECRRQAADVSTPNSFVEEHGSLCEQPTNESYLRTSPCHVPEPFTSSPLPCPLPERMANDYVEDDSSFSYPSRCSSTTLEHASSAPARPAAVNDPGMQSFLSWLADEDEDTSKLPPRFQDSPPVAADFRCYDEDCMCSNCTSYRSSSEQTGFRPPPLEINEFPVSSYRGEVDDGNIDEMWSPPSLLSSSSSPPFRQSPQSCSPSSEFRTVWKDDNLQEATLHHANSTYTPEFLSFSPFTTWNNIAPDVSTTSLDSPASASFSHIPLHQPQPVRPIVLIRAPLFDSIDEQMCDDTDGSVKFPLRSSKTQRRRRDRNSNLITSIA</sequence>
<protein>
    <submittedName>
        <fullName evidence="2">Uncharacterized protein</fullName>
    </submittedName>
</protein>
<dbReference type="AlphaFoldDB" id="A0A0H2SU06"/>
<accession>A0A0H2SU06</accession>
<name>A0A0H2SU06_9AGAM</name>
<feature type="region of interest" description="Disordered" evidence="1">
    <location>
        <begin position="426"/>
        <end position="451"/>
    </location>
</feature>
<reference evidence="2 3" key="1">
    <citation type="submission" date="2015-04" db="EMBL/GenBank/DDBJ databases">
        <title>Complete genome sequence of Schizopora paradoxa KUC8140, a cosmopolitan wood degrader in East Asia.</title>
        <authorList>
            <consortium name="DOE Joint Genome Institute"/>
            <person name="Min B."/>
            <person name="Park H."/>
            <person name="Jang Y."/>
            <person name="Kim J.-J."/>
            <person name="Kim K.H."/>
            <person name="Pangilinan J."/>
            <person name="Lipzen A."/>
            <person name="Riley R."/>
            <person name="Grigoriev I.V."/>
            <person name="Spatafora J.W."/>
            <person name="Choi I.-G."/>
        </authorList>
    </citation>
    <scope>NUCLEOTIDE SEQUENCE [LARGE SCALE GENOMIC DNA]</scope>
    <source>
        <strain evidence="2 3">KUC8140</strain>
    </source>
</reference>